<name>A0A2P2KU21_RHIMU</name>
<accession>A0A2P2KU21</accession>
<dbReference type="EMBL" id="GGEC01028742">
    <property type="protein sequence ID" value="MBX09226.1"/>
    <property type="molecule type" value="Transcribed_RNA"/>
</dbReference>
<organism evidence="1">
    <name type="scientific">Rhizophora mucronata</name>
    <name type="common">Asiatic mangrove</name>
    <dbReference type="NCBI Taxonomy" id="61149"/>
    <lineage>
        <taxon>Eukaryota</taxon>
        <taxon>Viridiplantae</taxon>
        <taxon>Streptophyta</taxon>
        <taxon>Embryophyta</taxon>
        <taxon>Tracheophyta</taxon>
        <taxon>Spermatophyta</taxon>
        <taxon>Magnoliopsida</taxon>
        <taxon>eudicotyledons</taxon>
        <taxon>Gunneridae</taxon>
        <taxon>Pentapetalae</taxon>
        <taxon>rosids</taxon>
        <taxon>fabids</taxon>
        <taxon>Malpighiales</taxon>
        <taxon>Rhizophoraceae</taxon>
        <taxon>Rhizophora</taxon>
    </lineage>
</organism>
<evidence type="ECO:0000313" key="1">
    <source>
        <dbReference type="EMBL" id="MBX09226.1"/>
    </source>
</evidence>
<protein>
    <submittedName>
        <fullName evidence="1">Uncharacterized protein</fullName>
    </submittedName>
</protein>
<proteinExistence type="predicted"/>
<dbReference type="AlphaFoldDB" id="A0A2P2KU21"/>
<reference evidence="1" key="1">
    <citation type="submission" date="2018-02" db="EMBL/GenBank/DDBJ databases">
        <title>Rhizophora mucronata_Transcriptome.</title>
        <authorList>
            <person name="Meera S.P."/>
            <person name="Sreeshan A."/>
            <person name="Augustine A."/>
        </authorList>
    </citation>
    <scope>NUCLEOTIDE SEQUENCE</scope>
    <source>
        <tissue evidence="1">Leaf</tissue>
    </source>
</reference>
<sequence length="40" mass="4701">MKKNRPTTSRLTEREREREITNCKVPLLTYSSGGQECFLQ</sequence>